<dbReference type="Proteomes" id="UP000184212">
    <property type="component" value="Unassembled WGS sequence"/>
</dbReference>
<keyword evidence="1" id="KW-0812">Transmembrane</keyword>
<dbReference type="AlphaFoldDB" id="A0A1M5VXJ5"/>
<dbReference type="OrthoDB" id="9832141at2"/>
<feature type="transmembrane region" description="Helical" evidence="1">
    <location>
        <begin position="12"/>
        <end position="29"/>
    </location>
</feature>
<dbReference type="RefSeq" id="WP_073140960.1">
    <property type="nucleotide sequence ID" value="NZ_FQWQ01000004.1"/>
</dbReference>
<dbReference type="EMBL" id="FQWQ01000004">
    <property type="protein sequence ID" value="SHH79714.1"/>
    <property type="molecule type" value="Genomic_DNA"/>
</dbReference>
<reference evidence="2 3" key="1">
    <citation type="submission" date="2016-11" db="EMBL/GenBank/DDBJ databases">
        <authorList>
            <person name="Jaros S."/>
            <person name="Januszkiewicz K."/>
            <person name="Wedrychowicz H."/>
        </authorList>
    </citation>
    <scope>NUCLEOTIDE SEQUENCE [LARGE SCALE GENOMIC DNA]</scope>
    <source>
        <strain evidence="2 3">DSM 24574</strain>
    </source>
</reference>
<proteinExistence type="predicted"/>
<sequence>MNLWRPTLLRRILTAFTGLVFINMSFFLVEMNALELRKKNKVLWENMVKVFAGVNEEEKGGDGELADEADVLTREIDLEANVLTSITLHFVIVTKPVVHIEGAALRPGVFDIQNPPPESFA</sequence>
<organism evidence="2 3">
    <name type="scientific">Chryseolinea serpens</name>
    <dbReference type="NCBI Taxonomy" id="947013"/>
    <lineage>
        <taxon>Bacteria</taxon>
        <taxon>Pseudomonadati</taxon>
        <taxon>Bacteroidota</taxon>
        <taxon>Cytophagia</taxon>
        <taxon>Cytophagales</taxon>
        <taxon>Fulvivirgaceae</taxon>
        <taxon>Chryseolinea</taxon>
    </lineage>
</organism>
<protein>
    <submittedName>
        <fullName evidence="2">Uncharacterized protein</fullName>
    </submittedName>
</protein>
<keyword evidence="1" id="KW-1133">Transmembrane helix</keyword>
<dbReference type="STRING" id="947013.SAMN04488109_5483"/>
<accession>A0A1M5VXJ5</accession>
<keyword evidence="1" id="KW-0472">Membrane</keyword>
<evidence type="ECO:0000256" key="1">
    <source>
        <dbReference type="SAM" id="Phobius"/>
    </source>
</evidence>
<gene>
    <name evidence="2" type="ORF">SAMN04488109_5483</name>
</gene>
<keyword evidence="3" id="KW-1185">Reference proteome</keyword>
<name>A0A1M5VXJ5_9BACT</name>
<evidence type="ECO:0000313" key="3">
    <source>
        <dbReference type="Proteomes" id="UP000184212"/>
    </source>
</evidence>
<evidence type="ECO:0000313" key="2">
    <source>
        <dbReference type="EMBL" id="SHH79714.1"/>
    </source>
</evidence>